<reference evidence="1" key="1">
    <citation type="submission" date="2021-02" db="EMBL/GenBank/DDBJ databases">
        <authorList>
            <person name="Nowell W R."/>
        </authorList>
    </citation>
    <scope>NUCLEOTIDE SEQUENCE</scope>
</reference>
<sequence>MSNTINQDAIIELLNQREILLFIRDLTQLVNKFNYSKLQHEQWSYYNNLGMTEGIWTGRVSKKMTKANSMCYTYGRSKNLIKQRLAKYKLQCDKNQEAINQCMKQAPLIIDMQTITTMINDLINKDQYELRLELERRKTMLRLDAEEHKIVEEFCKFKRRQTEINSAKIIWKAINEQYNIIDEIVIFKKWLEVHAQASSYTLEDVQLPKINHIFISLFFQGQTSSAEHITEQTIAKSEQMNLNWDDVPYFINDMPWQSKTRYERRQVCYYQEKLLEIRQQLRNENLILRPIYKDIGYHLDRSYPTATQNHLAKIVERVETLLNNLLHSKSITEAQYMAMKIDRSTVRMNYLYFVSDINQEGIPVQPIMVYNDGLTIGISRYLGRLLGLLFNDATYCKKFHKAYNVIHAMEFYQKSDQLRLTTLFASFNINDLCLNFSHQQVTDALEHFLHSYISSDHSIQGIKIATILQLVRLVLDEQYFIYN</sequence>
<proteinExistence type="predicted"/>
<name>A0A819PMS6_9BILA</name>
<gene>
    <name evidence="1" type="ORF">FNK824_LOCUS26827</name>
</gene>
<accession>A0A819PMS6</accession>
<organism evidence="1 2">
    <name type="scientific">Rotaria sordida</name>
    <dbReference type="NCBI Taxonomy" id="392033"/>
    <lineage>
        <taxon>Eukaryota</taxon>
        <taxon>Metazoa</taxon>
        <taxon>Spiralia</taxon>
        <taxon>Gnathifera</taxon>
        <taxon>Rotifera</taxon>
        <taxon>Eurotatoria</taxon>
        <taxon>Bdelloidea</taxon>
        <taxon>Philodinida</taxon>
        <taxon>Philodinidae</taxon>
        <taxon>Rotaria</taxon>
    </lineage>
</organism>
<dbReference type="EMBL" id="CAJOBE010006771">
    <property type="protein sequence ID" value="CAF4016749.1"/>
    <property type="molecule type" value="Genomic_DNA"/>
</dbReference>
<evidence type="ECO:0000313" key="2">
    <source>
        <dbReference type="Proteomes" id="UP000663874"/>
    </source>
</evidence>
<protein>
    <submittedName>
        <fullName evidence="1">Uncharacterized protein</fullName>
    </submittedName>
</protein>
<dbReference type="Proteomes" id="UP000663874">
    <property type="component" value="Unassembled WGS sequence"/>
</dbReference>
<comment type="caution">
    <text evidence="1">The sequence shown here is derived from an EMBL/GenBank/DDBJ whole genome shotgun (WGS) entry which is preliminary data.</text>
</comment>
<evidence type="ECO:0000313" key="1">
    <source>
        <dbReference type="EMBL" id="CAF4016749.1"/>
    </source>
</evidence>
<dbReference type="AlphaFoldDB" id="A0A819PMS6"/>